<keyword evidence="1" id="KW-0472">Membrane</keyword>
<dbReference type="EMBL" id="BNDW01000117">
    <property type="protein sequence ID" value="GHI27457.1"/>
    <property type="molecule type" value="Genomic_DNA"/>
</dbReference>
<organism evidence="2 3">
    <name type="scientific">Streptomyces hydrogenans</name>
    <dbReference type="NCBI Taxonomy" id="1873719"/>
    <lineage>
        <taxon>Bacteria</taxon>
        <taxon>Bacillati</taxon>
        <taxon>Actinomycetota</taxon>
        <taxon>Actinomycetes</taxon>
        <taxon>Kitasatosporales</taxon>
        <taxon>Streptomycetaceae</taxon>
        <taxon>Streptomyces</taxon>
    </lineage>
</organism>
<comment type="caution">
    <text evidence="2">The sequence shown here is derived from an EMBL/GenBank/DDBJ whole genome shotgun (WGS) entry which is preliminary data.</text>
</comment>
<proteinExistence type="predicted"/>
<protein>
    <recommendedName>
        <fullName evidence="4">Integral membrane protein</fullName>
    </recommendedName>
</protein>
<evidence type="ECO:0000313" key="2">
    <source>
        <dbReference type="EMBL" id="GHI27457.1"/>
    </source>
</evidence>
<dbReference type="Proteomes" id="UP001052739">
    <property type="component" value="Unassembled WGS sequence"/>
</dbReference>
<keyword evidence="1" id="KW-1133">Transmembrane helix</keyword>
<gene>
    <name evidence="2" type="ORF">Shyd_88280</name>
</gene>
<keyword evidence="1" id="KW-0812">Transmembrane</keyword>
<name>A0ABQ3PR03_9ACTN</name>
<reference evidence="2" key="1">
    <citation type="submission" date="2024-05" db="EMBL/GenBank/DDBJ databases">
        <title>Whole genome shotgun sequence of Streptomyces hydrogenans NBRC 13475.</title>
        <authorList>
            <person name="Komaki H."/>
            <person name="Tamura T."/>
        </authorList>
    </citation>
    <scope>NUCLEOTIDE SEQUENCE</scope>
    <source>
        <strain evidence="2">NBRC 13475</strain>
    </source>
</reference>
<evidence type="ECO:0000313" key="3">
    <source>
        <dbReference type="Proteomes" id="UP001052739"/>
    </source>
</evidence>
<accession>A0ABQ3PR03</accession>
<feature type="transmembrane region" description="Helical" evidence="1">
    <location>
        <begin position="48"/>
        <end position="65"/>
    </location>
</feature>
<evidence type="ECO:0000256" key="1">
    <source>
        <dbReference type="SAM" id="Phobius"/>
    </source>
</evidence>
<keyword evidence="3" id="KW-1185">Reference proteome</keyword>
<evidence type="ECO:0008006" key="4">
    <source>
        <dbReference type="Google" id="ProtNLM"/>
    </source>
</evidence>
<sequence length="222" mass="22475">MSAPRMPHGAAPWAGGLRVVRAGVLAVLCVLLPVGGHALLQGHTPRLLVQAAVAALAVVLCLVLTRRRLSDTQLLAAFLGAQAAYHVCYVIPGACATLTDAPGGGHLAGLAEHATAGPGPSVLLGGHAVTLLLAARLLGTTESVLAHARPLAESAQRILHALLPLLTVVPAAHGPLRRPATDVAPLRPAALACPCPGRAPPAPALLPHPFRPTAVTGFRLAV</sequence>